<feature type="compositionally biased region" description="Basic and acidic residues" evidence="1">
    <location>
        <begin position="250"/>
        <end position="268"/>
    </location>
</feature>
<reference evidence="3" key="1">
    <citation type="submission" date="2021-12" db="EMBL/GenBank/DDBJ databases">
        <authorList>
            <person name="Zaccaron A."/>
            <person name="Stergiopoulos I."/>
        </authorList>
    </citation>
    <scope>NUCLEOTIDE SEQUENCE</scope>
    <source>
        <strain evidence="3">Race5_Kim</strain>
    </source>
</reference>
<dbReference type="GO" id="GO:0005829">
    <property type="term" value="C:cytosol"/>
    <property type="evidence" value="ECO:0007669"/>
    <property type="project" value="TreeGrafter"/>
</dbReference>
<protein>
    <submittedName>
        <fullName evidence="3">GYF domain-containing protein mpd2</fullName>
    </submittedName>
</protein>
<feature type="region of interest" description="Disordered" evidence="1">
    <location>
        <begin position="644"/>
        <end position="732"/>
    </location>
</feature>
<feature type="compositionally biased region" description="Polar residues" evidence="1">
    <location>
        <begin position="161"/>
        <end position="193"/>
    </location>
</feature>
<dbReference type="SMART" id="SM00444">
    <property type="entry name" value="GYF"/>
    <property type="match status" value="1"/>
</dbReference>
<feature type="compositionally biased region" description="Low complexity" evidence="1">
    <location>
        <begin position="1002"/>
        <end position="1017"/>
    </location>
</feature>
<feature type="compositionally biased region" description="Polar residues" evidence="1">
    <location>
        <begin position="1109"/>
        <end position="1126"/>
    </location>
</feature>
<feature type="domain" description="GYF" evidence="2">
    <location>
        <begin position="739"/>
        <end position="794"/>
    </location>
</feature>
<dbReference type="PROSITE" id="PS50829">
    <property type="entry name" value="GYF"/>
    <property type="match status" value="1"/>
</dbReference>
<evidence type="ECO:0000259" key="2">
    <source>
        <dbReference type="PROSITE" id="PS50829"/>
    </source>
</evidence>
<feature type="compositionally biased region" description="Basic and acidic residues" evidence="1">
    <location>
        <begin position="1493"/>
        <end position="1507"/>
    </location>
</feature>
<feature type="compositionally biased region" description="Polar residues" evidence="1">
    <location>
        <begin position="459"/>
        <end position="490"/>
    </location>
</feature>
<proteinExistence type="predicted"/>
<name>A0A9Q8L966_PASFU</name>
<feature type="compositionally biased region" description="Low complexity" evidence="1">
    <location>
        <begin position="1"/>
        <end position="15"/>
    </location>
</feature>
<feature type="compositionally biased region" description="Polar residues" evidence="1">
    <location>
        <begin position="1079"/>
        <end position="1101"/>
    </location>
</feature>
<feature type="compositionally biased region" description="Low complexity" evidence="1">
    <location>
        <begin position="526"/>
        <end position="543"/>
    </location>
</feature>
<feature type="region of interest" description="Disordered" evidence="1">
    <location>
        <begin position="1"/>
        <end position="80"/>
    </location>
</feature>
<dbReference type="InterPro" id="IPR035445">
    <property type="entry name" value="GYF-like_dom_sf"/>
</dbReference>
<feature type="region of interest" description="Disordered" evidence="1">
    <location>
        <begin position="119"/>
        <end position="147"/>
    </location>
</feature>
<feature type="compositionally biased region" description="Polar residues" evidence="1">
    <location>
        <begin position="590"/>
        <end position="604"/>
    </location>
</feature>
<dbReference type="GeneID" id="71983047"/>
<dbReference type="OMA" id="GNTQGPW"/>
<dbReference type="KEGG" id="ffu:CLAFUR5_03169"/>
<dbReference type="Pfam" id="PF02213">
    <property type="entry name" value="GYF"/>
    <property type="match status" value="1"/>
</dbReference>
<dbReference type="PANTHER" id="PTHR14445:SF36">
    <property type="entry name" value="FI03272P-RELATED"/>
    <property type="match status" value="1"/>
</dbReference>
<evidence type="ECO:0000256" key="1">
    <source>
        <dbReference type="SAM" id="MobiDB-lite"/>
    </source>
</evidence>
<feature type="compositionally biased region" description="Polar residues" evidence="1">
    <location>
        <begin position="695"/>
        <end position="732"/>
    </location>
</feature>
<gene>
    <name evidence="3" type="ORF">CLAFUR5_03169</name>
</gene>
<feature type="region of interest" description="Disordered" evidence="1">
    <location>
        <begin position="1480"/>
        <end position="1507"/>
    </location>
</feature>
<sequence>MAHSFASAAAGSHSSQNPSRDATSDWSRRTNGATQTFRRPSGATTATPGPQHNDPSAASLPPRYVPPHRNGVQPEHSRYNKDQLLDVYKSQQGANGALNEGLSGTFVGAWQPDTANGNSAGWGRTEHSRDNQPGPDICWDKEGNNEPLGLVELDDEERETFASSVNGPISTTNKGGQQTNGASGRKISISNAAGTPGVYGLPSPSVARGGGRRREASESYPFPPNNVSSPGGYNWEDQRAASPPAALLRRRTDLNLNKQDDKEGDEKSASTPHGTLKRNPTGPLSAGFNAPSSPWSTGPQSAGITPMGSFGNFGLGSSGSQQAVAGDKRTGLGSGRVESRFKNLLSKDSSEDIGQRPLERKTSMSSLARVNENETWRGQERNEQRNEILDEVDEDMPTGSAALAADADVSPPHPRQGFRGFGTPSRQGTQDELGFGAFGMTTDNTHGFGQGHLPGREGFQQTPAQQRLSQQVGGNEPMSPTDTNPYQSPEQHGVDRMTENNGDEGQDAPNTQLPGLGQFGGDHHQQLGLNGLGALPNLGRALGAQGPASDRSQTSSVGPNRGFPGLGGLGQLGNLSGAAAWPVTQGGSGTPNRQTAGISNSFGGSMFSNQMNDLNSPSLSGLGGPYGGSRMASMFPQAMHDQMRLGDNDGNSERGGQTFGGFGDMGRSVESHFANPGFSQGQEGGEGQFGAPGQHSQQPIGQPQDHSQAPSHAQNQLPGSSASNQPPAPQQRTMVMPDRMRWIYRDPQGQTQGPWTGLEMHDWYKAGFFSPELLVKKYEDPDYEPLAQLIRRIGNSREPFLVPQIGIPHGPATNAPTAWAGAGPVPAAASAGAPAPTPAGAQPPFASSFPSFGTTLTAEQQNALERRKQEEQYLMARQKEHLAQAQIQQRIQMQGGHPGMGSNQLHHHSSAHSLQSQPSFGSITSPTAYQPSPSQGPIGAAPSGHAQGFFDNSFRSPAAGGLGAVGAGVESLGRIREEDIPGIMDRLNINENRAAPSQFGAPGQPYNGQQQTQQTPQEAHEKQVQQMLQDRARLQQEQALHDQQQADEPQPAGNERLQQFQQLQGDVQGTDRFPPAQQKPASTMAQQVQTQDSSAAQSSMGSPIAPAQESAQQPKEPQSLTEQVQKAVSAKQSPAPQQPGLPQPFPPAPPQSPLPAPAAQRAGRQSVADQLQTESRDRSQTPSVDTPSVAIAPWAKEPTEAQKGPSLREIQEAEAKQAAEVEALAAAARKAQFEREMEAQAQAAAASLPGIPTSSTWGAGSPATPTGAVPAAWAKTSQKPSGPAASKTLAQIQKEEESRKRRQAAAAAAAQSQAAAISGASVLPVGKSYAGLAGKVPAPAPINTSTGAWTTVGASGKTKTPAPVCASTPVRTTSAALAPPQQAPAITRKTSARGAAAATQVNAQDEFRKWAVNRLRGDLKGVSPEDFVAQMLVLPLEMELITEAVHHCSNTIDSRHFAEEFIRRKRLADKGLVEAVKSASPAAGDKAGGWNEVAKKGPAKEAAKEDTANGNFRVVAAKKKGGKK</sequence>
<dbReference type="EMBL" id="CP090164">
    <property type="protein sequence ID" value="UJO13090.1"/>
    <property type="molecule type" value="Genomic_DNA"/>
</dbReference>
<feature type="compositionally biased region" description="Polar residues" evidence="1">
    <location>
        <begin position="918"/>
        <end position="935"/>
    </location>
</feature>
<evidence type="ECO:0000313" key="3">
    <source>
        <dbReference type="EMBL" id="UJO13090.1"/>
    </source>
</evidence>
<keyword evidence="4" id="KW-1185">Reference proteome</keyword>
<feature type="region of interest" description="Disordered" evidence="1">
    <location>
        <begin position="1068"/>
        <end position="1305"/>
    </location>
</feature>
<evidence type="ECO:0000313" key="4">
    <source>
        <dbReference type="Proteomes" id="UP000756132"/>
    </source>
</evidence>
<dbReference type="SUPFAM" id="SSF55277">
    <property type="entry name" value="GYF domain"/>
    <property type="match status" value="1"/>
</dbReference>
<feature type="compositionally biased region" description="Basic and acidic residues" evidence="1">
    <location>
        <begin position="348"/>
        <end position="362"/>
    </location>
</feature>
<dbReference type="InterPro" id="IPR051640">
    <property type="entry name" value="GRB10-interact_GYF"/>
</dbReference>
<dbReference type="OrthoDB" id="48509at2759"/>
<feature type="region of interest" description="Disordered" evidence="1">
    <location>
        <begin position="159"/>
        <end position="604"/>
    </location>
</feature>
<organism evidence="3 4">
    <name type="scientific">Passalora fulva</name>
    <name type="common">Tomato leaf mold</name>
    <name type="synonym">Cladosporium fulvum</name>
    <dbReference type="NCBI Taxonomy" id="5499"/>
    <lineage>
        <taxon>Eukaryota</taxon>
        <taxon>Fungi</taxon>
        <taxon>Dikarya</taxon>
        <taxon>Ascomycota</taxon>
        <taxon>Pezizomycotina</taxon>
        <taxon>Dothideomycetes</taxon>
        <taxon>Dothideomycetidae</taxon>
        <taxon>Mycosphaerellales</taxon>
        <taxon>Mycosphaerellaceae</taxon>
        <taxon>Fulvia</taxon>
    </lineage>
</organism>
<feature type="compositionally biased region" description="Pro residues" evidence="1">
    <location>
        <begin position="1136"/>
        <end position="1156"/>
    </location>
</feature>
<feature type="region of interest" description="Disordered" evidence="1">
    <location>
        <begin position="894"/>
        <end position="952"/>
    </location>
</feature>
<feature type="region of interest" description="Disordered" evidence="1">
    <location>
        <begin position="994"/>
        <end position="1023"/>
    </location>
</feature>
<dbReference type="Gene3D" id="3.30.1490.40">
    <property type="match status" value="1"/>
</dbReference>
<dbReference type="InterPro" id="IPR003169">
    <property type="entry name" value="GYF"/>
</dbReference>
<reference evidence="3" key="2">
    <citation type="journal article" date="2022" name="Microb. Genom.">
        <title>A chromosome-scale genome assembly of the tomato pathogen Cladosporium fulvum reveals a compartmentalized genome architecture and the presence of a dispensable chromosome.</title>
        <authorList>
            <person name="Zaccaron A.Z."/>
            <person name="Chen L.H."/>
            <person name="Samaras A."/>
            <person name="Stergiopoulos I."/>
        </authorList>
    </citation>
    <scope>NUCLEOTIDE SEQUENCE</scope>
    <source>
        <strain evidence="3">Race5_Kim</strain>
    </source>
</reference>
<accession>A0A9Q8L966</accession>
<feature type="compositionally biased region" description="Polar residues" evidence="1">
    <location>
        <begin position="29"/>
        <end position="56"/>
    </location>
</feature>
<feature type="compositionally biased region" description="Polar residues" evidence="1">
    <location>
        <begin position="290"/>
        <end position="303"/>
    </location>
</feature>
<feature type="compositionally biased region" description="Basic and acidic residues" evidence="1">
    <location>
        <begin position="1209"/>
        <end position="1219"/>
    </location>
</feature>
<feature type="compositionally biased region" description="Basic and acidic residues" evidence="1">
    <location>
        <begin position="371"/>
        <end position="388"/>
    </location>
</feature>
<dbReference type="PANTHER" id="PTHR14445">
    <property type="entry name" value="GRB10 INTERACTING GYF PROTEIN"/>
    <property type="match status" value="1"/>
</dbReference>
<dbReference type="RefSeq" id="XP_047757456.1">
    <property type="nucleotide sequence ID" value="XM_047902317.1"/>
</dbReference>
<dbReference type="Proteomes" id="UP000756132">
    <property type="component" value="Chromosome 2"/>
</dbReference>
<feature type="compositionally biased region" description="Low complexity" evidence="1">
    <location>
        <begin position="1220"/>
        <end position="1230"/>
    </location>
</feature>